<name>A0AAE1CW35_9GAST</name>
<sequence length="136" mass="15165">MTDCYDLLSPCRHQTDFVALIQAEIKPQREVLASSQSLKHRDKNSILSRSSYKEVPGFHSWVLLCGMCVGADALGLAETVRAHSSSYYKPGQLSVNEIVWLAVDPGTFGEDEKATVSLNDSFRNQENAQYLKIVSR</sequence>
<evidence type="ECO:0000313" key="2">
    <source>
        <dbReference type="Proteomes" id="UP001283361"/>
    </source>
</evidence>
<accession>A0AAE1CW35</accession>
<organism evidence="1 2">
    <name type="scientific">Elysia crispata</name>
    <name type="common">lettuce slug</name>
    <dbReference type="NCBI Taxonomy" id="231223"/>
    <lineage>
        <taxon>Eukaryota</taxon>
        <taxon>Metazoa</taxon>
        <taxon>Spiralia</taxon>
        <taxon>Lophotrochozoa</taxon>
        <taxon>Mollusca</taxon>
        <taxon>Gastropoda</taxon>
        <taxon>Heterobranchia</taxon>
        <taxon>Euthyneura</taxon>
        <taxon>Panpulmonata</taxon>
        <taxon>Sacoglossa</taxon>
        <taxon>Placobranchoidea</taxon>
        <taxon>Plakobranchidae</taxon>
        <taxon>Elysia</taxon>
    </lineage>
</organism>
<dbReference type="EMBL" id="JAWDGP010006482">
    <property type="protein sequence ID" value="KAK3740190.1"/>
    <property type="molecule type" value="Genomic_DNA"/>
</dbReference>
<comment type="caution">
    <text evidence="1">The sequence shown here is derived from an EMBL/GenBank/DDBJ whole genome shotgun (WGS) entry which is preliminary data.</text>
</comment>
<evidence type="ECO:0000313" key="1">
    <source>
        <dbReference type="EMBL" id="KAK3740190.1"/>
    </source>
</evidence>
<dbReference type="Proteomes" id="UP001283361">
    <property type="component" value="Unassembled WGS sequence"/>
</dbReference>
<dbReference type="AlphaFoldDB" id="A0AAE1CW35"/>
<protein>
    <submittedName>
        <fullName evidence="1">Uncharacterized protein</fullName>
    </submittedName>
</protein>
<keyword evidence="2" id="KW-1185">Reference proteome</keyword>
<reference evidence="1" key="1">
    <citation type="journal article" date="2023" name="G3 (Bethesda)">
        <title>A reference genome for the long-term kleptoplast-retaining sea slug Elysia crispata morphotype clarki.</title>
        <authorList>
            <person name="Eastman K.E."/>
            <person name="Pendleton A.L."/>
            <person name="Shaikh M.A."/>
            <person name="Suttiyut T."/>
            <person name="Ogas R."/>
            <person name="Tomko P."/>
            <person name="Gavelis G."/>
            <person name="Widhalm J.R."/>
            <person name="Wisecaver J.H."/>
        </authorList>
    </citation>
    <scope>NUCLEOTIDE SEQUENCE</scope>
    <source>
        <strain evidence="1">ECLA1</strain>
    </source>
</reference>
<gene>
    <name evidence="1" type="ORF">RRG08_054213</name>
</gene>
<proteinExistence type="predicted"/>